<evidence type="ECO:0000313" key="3">
    <source>
        <dbReference type="EMBL" id="MCB2378987.1"/>
    </source>
</evidence>
<feature type="domain" description="DUF4097" evidence="2">
    <location>
        <begin position="136"/>
        <end position="266"/>
    </location>
</feature>
<organism evidence="3 4">
    <name type="scientific">Hymenobacter nitidus</name>
    <dbReference type="NCBI Taxonomy" id="2880929"/>
    <lineage>
        <taxon>Bacteria</taxon>
        <taxon>Pseudomonadati</taxon>
        <taxon>Bacteroidota</taxon>
        <taxon>Cytophagia</taxon>
        <taxon>Cytophagales</taxon>
        <taxon>Hymenobacteraceae</taxon>
        <taxon>Hymenobacter</taxon>
    </lineage>
</organism>
<feature type="chain" id="PRO_5046701301" evidence="1">
    <location>
        <begin position="20"/>
        <end position="269"/>
    </location>
</feature>
<dbReference type="Proteomes" id="UP001165297">
    <property type="component" value="Unassembled WGS sequence"/>
</dbReference>
<protein>
    <submittedName>
        <fullName evidence="3">DUF4097 domain-containing protein</fullName>
    </submittedName>
</protein>
<keyword evidence="4" id="KW-1185">Reference proteome</keyword>
<dbReference type="Pfam" id="PF13349">
    <property type="entry name" value="DUF4097"/>
    <property type="match status" value="1"/>
</dbReference>
<gene>
    <name evidence="3" type="ORF">LGH70_15405</name>
</gene>
<name>A0ABS8AH55_9BACT</name>
<sequence length="269" mass="28093">MKTFSAALLLTLACFSAQAQTAPAFTSTCTEGSTYSSPNSNKRYCETRDLTLPSPGNQTLNINGEANGGISVKGWDGSQVLVRAKVSTWAKSDEAASALAKKVTVKSAGNDLRADGPNQGEDGWAVSYEVFVPRKTALALRTVNGGITLKDLDSTIKFDAVNGGVNLTNVSGQVKGNTVNGGLHIKLAGTKWEGQGLDVATTNGGITWDLPKDYSAQFYTSTTIGSISSDKLPVTKSGFMHKEITANLGRGGAPVKAVTTNGGIKVKQQ</sequence>
<keyword evidence="1" id="KW-0732">Signal</keyword>
<dbReference type="InterPro" id="IPR025164">
    <property type="entry name" value="Toastrack_DUF4097"/>
</dbReference>
<dbReference type="RefSeq" id="WP_226187321.1">
    <property type="nucleotide sequence ID" value="NZ_JAJADQ010000008.1"/>
</dbReference>
<evidence type="ECO:0000256" key="1">
    <source>
        <dbReference type="SAM" id="SignalP"/>
    </source>
</evidence>
<comment type="caution">
    <text evidence="3">The sequence shown here is derived from an EMBL/GenBank/DDBJ whole genome shotgun (WGS) entry which is preliminary data.</text>
</comment>
<evidence type="ECO:0000313" key="4">
    <source>
        <dbReference type="Proteomes" id="UP001165297"/>
    </source>
</evidence>
<evidence type="ECO:0000259" key="2">
    <source>
        <dbReference type="Pfam" id="PF13349"/>
    </source>
</evidence>
<accession>A0ABS8AH55</accession>
<reference evidence="3" key="1">
    <citation type="submission" date="2021-10" db="EMBL/GenBank/DDBJ databases">
        <authorList>
            <person name="Dean J.D."/>
            <person name="Kim M.K."/>
            <person name="Newey C.N."/>
            <person name="Stoker T.S."/>
            <person name="Thompson D.W."/>
            <person name="Grose J.H."/>
        </authorList>
    </citation>
    <scope>NUCLEOTIDE SEQUENCE</scope>
    <source>
        <strain evidence="3">BT635</strain>
    </source>
</reference>
<proteinExistence type="predicted"/>
<feature type="signal peptide" evidence="1">
    <location>
        <begin position="1"/>
        <end position="19"/>
    </location>
</feature>
<dbReference type="EMBL" id="JAJADQ010000008">
    <property type="protein sequence ID" value="MCB2378987.1"/>
    <property type="molecule type" value="Genomic_DNA"/>
</dbReference>